<feature type="compositionally biased region" description="Polar residues" evidence="8">
    <location>
        <begin position="511"/>
        <end position="521"/>
    </location>
</feature>
<comment type="subcellular location">
    <subcellularLocation>
        <location evidence="1">Cell projection</location>
        <location evidence="1">Cilium</location>
    </subcellularLocation>
</comment>
<keyword evidence="5" id="KW-0969">Cilium</keyword>
<reference evidence="9" key="2">
    <citation type="submission" date="2025-09" db="UniProtKB">
        <authorList>
            <consortium name="Ensembl"/>
        </authorList>
    </citation>
    <scope>IDENTIFICATION</scope>
</reference>
<evidence type="ECO:0000256" key="6">
    <source>
        <dbReference type="ARBA" id="ARBA00023273"/>
    </source>
</evidence>
<evidence type="ECO:0000256" key="4">
    <source>
        <dbReference type="ARBA" id="ARBA00023054"/>
    </source>
</evidence>
<evidence type="ECO:0000256" key="5">
    <source>
        <dbReference type="ARBA" id="ARBA00023069"/>
    </source>
</evidence>
<feature type="compositionally biased region" description="Low complexity" evidence="8">
    <location>
        <begin position="492"/>
        <end position="501"/>
    </location>
</feature>
<feature type="coiled-coil region" evidence="7">
    <location>
        <begin position="106"/>
        <end position="193"/>
    </location>
</feature>
<feature type="coiled-coil region" evidence="7">
    <location>
        <begin position="253"/>
        <end position="287"/>
    </location>
</feature>
<dbReference type="InterPro" id="IPR038844">
    <property type="entry name" value="CFAP157"/>
</dbReference>
<dbReference type="GO" id="GO:0008017">
    <property type="term" value="F:microtubule binding"/>
    <property type="evidence" value="ECO:0007669"/>
    <property type="project" value="TreeGrafter"/>
</dbReference>
<protein>
    <recommendedName>
        <fullName evidence="3">Cilia- and flagella-associated protein 157</fullName>
    </recommendedName>
</protein>
<evidence type="ECO:0000256" key="7">
    <source>
        <dbReference type="SAM" id="Coils"/>
    </source>
</evidence>
<dbReference type="GO" id="GO:0007288">
    <property type="term" value="P:sperm axoneme assembly"/>
    <property type="evidence" value="ECO:0007669"/>
    <property type="project" value="TreeGrafter"/>
</dbReference>
<dbReference type="PANTHER" id="PTHR31954:SF1">
    <property type="entry name" value="CILIA- AND FLAGELLA-ASSOCIATED PROTEIN 157"/>
    <property type="match status" value="1"/>
</dbReference>
<keyword evidence="6" id="KW-0966">Cell projection</keyword>
<accession>A0A8D2Q8A2</accession>
<name>A0A8D2Q8A2_VARKO</name>
<evidence type="ECO:0000256" key="3">
    <source>
        <dbReference type="ARBA" id="ARBA00014087"/>
    </source>
</evidence>
<dbReference type="GO" id="GO:0036064">
    <property type="term" value="C:ciliary basal body"/>
    <property type="evidence" value="ECO:0007669"/>
    <property type="project" value="TreeGrafter"/>
</dbReference>
<evidence type="ECO:0000313" key="9">
    <source>
        <dbReference type="Ensembl" id="ENSVKKP00000026920.1"/>
    </source>
</evidence>
<dbReference type="PANTHER" id="PTHR31954">
    <property type="entry name" value="CILIA- AND FLAGELLA-ASSOCIATED PROTEIN 157"/>
    <property type="match status" value="1"/>
</dbReference>
<proteinExistence type="inferred from homology"/>
<evidence type="ECO:0000256" key="1">
    <source>
        <dbReference type="ARBA" id="ARBA00004138"/>
    </source>
</evidence>
<dbReference type="AlphaFoldDB" id="A0A8D2Q8A2"/>
<keyword evidence="4 7" id="KW-0175">Coiled coil</keyword>
<comment type="similarity">
    <text evidence="2">Belongs to the CFAP157 family.</text>
</comment>
<organism evidence="9 10">
    <name type="scientific">Varanus komodoensis</name>
    <name type="common">Komodo dragon</name>
    <dbReference type="NCBI Taxonomy" id="61221"/>
    <lineage>
        <taxon>Eukaryota</taxon>
        <taxon>Metazoa</taxon>
        <taxon>Chordata</taxon>
        <taxon>Craniata</taxon>
        <taxon>Vertebrata</taxon>
        <taxon>Euteleostomi</taxon>
        <taxon>Lepidosauria</taxon>
        <taxon>Squamata</taxon>
        <taxon>Bifurcata</taxon>
        <taxon>Unidentata</taxon>
        <taxon>Episquamata</taxon>
        <taxon>Toxicofera</taxon>
        <taxon>Anguimorpha</taxon>
        <taxon>Paleoanguimorpha</taxon>
        <taxon>Varanoidea</taxon>
        <taxon>Varanidae</taxon>
        <taxon>Varanus</taxon>
    </lineage>
</organism>
<sequence length="529" mass="58998">MGDTVQKLRGGGGDLSWKQRWSWVLEAESIAPFYPRNKQSCRESVAAPSPPVSFPAEQGIEPDLSRPTLYQQKWDELQVSDDLFRAEYEKMVGDNKEIVAFLKKTLNQRVDEIAELSLQLQLLQQAKDSEKDAFEAQLAQLRHEFQETKDMLTSENMALSGKLAALEEFRIQKDELMAKFSDLEEQLTRQEENHKEYVYNLEKKTVIDKERLKKEMLHRVNAVAAEFRKVSNSQMAETTKRTIRENVTISLQLTKITEQSLQLIQENDRLKEAHTRTLKQLDLLEQNERRMAKTSVSNQKLIWMLTTKCKELQAQVDEHLQVKRVLAQTQKTNEVLEQQNQALRLVPRVRGGWSAVAQMLLCPLSYVAGNAPGGSRRRHSKVQRAACWGLPIGPPGPCVASFATCSGVPLVAAQTAPAREGPCAARPAPGLQEPVLAAGFGGAPSHDRHRLLCLLLVPIARRGAEVQGGHGVPLPLDQAEKQVDERRRRSRGATGAAPSGPDLYAEPGGWTSANGQETPSCCPQPMATP</sequence>
<feature type="region of interest" description="Disordered" evidence="8">
    <location>
        <begin position="466"/>
        <end position="529"/>
    </location>
</feature>
<evidence type="ECO:0000256" key="2">
    <source>
        <dbReference type="ARBA" id="ARBA00010841"/>
    </source>
</evidence>
<evidence type="ECO:0000256" key="8">
    <source>
        <dbReference type="SAM" id="MobiDB-lite"/>
    </source>
</evidence>
<evidence type="ECO:0000313" key="10">
    <source>
        <dbReference type="Proteomes" id="UP000694545"/>
    </source>
</evidence>
<reference evidence="9" key="1">
    <citation type="submission" date="2025-08" db="UniProtKB">
        <authorList>
            <consortium name="Ensembl"/>
        </authorList>
    </citation>
    <scope>IDENTIFICATION</scope>
</reference>
<feature type="compositionally biased region" description="Basic and acidic residues" evidence="8">
    <location>
        <begin position="478"/>
        <end position="487"/>
    </location>
</feature>
<keyword evidence="10" id="KW-1185">Reference proteome</keyword>
<dbReference type="Proteomes" id="UP000694545">
    <property type="component" value="Unplaced"/>
</dbReference>
<dbReference type="Ensembl" id="ENSVKKT00000027580.1">
    <property type="protein sequence ID" value="ENSVKKP00000026920.1"/>
    <property type="gene ID" value="ENSVKKG00000017559.1"/>
</dbReference>